<dbReference type="GO" id="GO:0003700">
    <property type="term" value="F:DNA-binding transcription factor activity"/>
    <property type="evidence" value="ECO:0007669"/>
    <property type="project" value="InterPro"/>
</dbReference>
<dbReference type="InterPro" id="IPR007219">
    <property type="entry name" value="XnlR_reg_dom"/>
</dbReference>
<accession>A0A9W9IV58</accession>
<dbReference type="Pfam" id="PF04082">
    <property type="entry name" value="Fungal_trans"/>
    <property type="match status" value="1"/>
</dbReference>
<dbReference type="EMBL" id="JAPQKP010000006">
    <property type="protein sequence ID" value="KAJ5185654.1"/>
    <property type="molecule type" value="Genomic_DNA"/>
</dbReference>
<reference evidence="3" key="1">
    <citation type="submission" date="2022-11" db="EMBL/GenBank/DDBJ databases">
        <authorList>
            <person name="Petersen C."/>
        </authorList>
    </citation>
    <scope>NUCLEOTIDE SEQUENCE</scope>
    <source>
        <strain evidence="3">IBT 16849</strain>
    </source>
</reference>
<evidence type="ECO:0000313" key="3">
    <source>
        <dbReference type="EMBL" id="KAJ5185654.1"/>
    </source>
</evidence>
<dbReference type="CDD" id="cd12148">
    <property type="entry name" value="fungal_TF_MHR"/>
    <property type="match status" value="1"/>
</dbReference>
<dbReference type="AlphaFoldDB" id="A0A9W9IV58"/>
<dbReference type="GO" id="GO:0003677">
    <property type="term" value="F:DNA binding"/>
    <property type="evidence" value="ECO:0007669"/>
    <property type="project" value="InterPro"/>
</dbReference>
<sequence>MACPHPHPHPHPHPQQCLPIRPAFAAGDRNGDVTRSFPIVPFVKAEAPRLLPVPDWAELTPSNLRHTLEAQVSSIVGDGPQLQTAAAVYFRTVHTWFPIISETCYNTRLSKVRVQTASAPSDLSLLTLCIALVCKEPVKGGLPLSTRSMYASFKSYIALLEAMGTNSLEILQSRLLLTVFEIGHAMYPSAYISTAANIRAAVSLGINATCEDLSKVFQDPQRVEEAHQTWRGIVITDRYISLENGQLSYTQSGQSIATDFEDWAKVEVDDFTRLTHASHLLDRVLVHIHGTQSHPLFESVEAVQILKSLTSFLVTFQSDDSDPPHPLSDSALALCRSAMLETLEVGSHINIPDNEYCINTSLNILKSLVHEIARGAEISPSVKMMNLSVFLPHYIYKAAMVYLGDARVSGCVDPEPSIRPLKDLLGYLGMRWVAAKRYLAKLETLQENM</sequence>
<keyword evidence="1" id="KW-0539">Nucleus</keyword>
<evidence type="ECO:0000259" key="2">
    <source>
        <dbReference type="Pfam" id="PF04082"/>
    </source>
</evidence>
<dbReference type="PANTHER" id="PTHR46910:SF11">
    <property type="entry name" value="ZN(2)-C6 FUNGAL-TYPE DOMAIN-CONTAINING PROTEIN"/>
    <property type="match status" value="1"/>
</dbReference>
<proteinExistence type="predicted"/>
<comment type="caution">
    <text evidence="3">The sequence shown here is derived from an EMBL/GenBank/DDBJ whole genome shotgun (WGS) entry which is preliminary data.</text>
</comment>
<dbReference type="Proteomes" id="UP001150879">
    <property type="component" value="Unassembled WGS sequence"/>
</dbReference>
<feature type="domain" description="Xylanolytic transcriptional activator regulatory" evidence="2">
    <location>
        <begin position="88"/>
        <end position="319"/>
    </location>
</feature>
<organism evidence="3 4">
    <name type="scientific">Penicillium cf. griseofulvum</name>
    <dbReference type="NCBI Taxonomy" id="2972120"/>
    <lineage>
        <taxon>Eukaryota</taxon>
        <taxon>Fungi</taxon>
        <taxon>Dikarya</taxon>
        <taxon>Ascomycota</taxon>
        <taxon>Pezizomycotina</taxon>
        <taxon>Eurotiomycetes</taxon>
        <taxon>Eurotiomycetidae</taxon>
        <taxon>Eurotiales</taxon>
        <taxon>Aspergillaceae</taxon>
        <taxon>Penicillium</taxon>
    </lineage>
</organism>
<evidence type="ECO:0000256" key="1">
    <source>
        <dbReference type="ARBA" id="ARBA00023242"/>
    </source>
</evidence>
<dbReference type="PANTHER" id="PTHR46910">
    <property type="entry name" value="TRANSCRIPTION FACTOR PDR1"/>
    <property type="match status" value="1"/>
</dbReference>
<evidence type="ECO:0000313" key="4">
    <source>
        <dbReference type="Proteomes" id="UP001150879"/>
    </source>
</evidence>
<name>A0A9W9IV58_9EURO</name>
<keyword evidence="4" id="KW-1185">Reference proteome</keyword>
<reference evidence="3" key="2">
    <citation type="journal article" date="2023" name="IMA Fungus">
        <title>Comparative genomic study of the Penicillium genus elucidates a diverse pangenome and 15 lateral gene transfer events.</title>
        <authorList>
            <person name="Petersen C."/>
            <person name="Sorensen T."/>
            <person name="Nielsen M.R."/>
            <person name="Sondergaard T.E."/>
            <person name="Sorensen J.L."/>
            <person name="Fitzpatrick D.A."/>
            <person name="Frisvad J.C."/>
            <person name="Nielsen K.L."/>
        </authorList>
    </citation>
    <scope>NUCLEOTIDE SEQUENCE</scope>
    <source>
        <strain evidence="3">IBT 16849</strain>
    </source>
</reference>
<dbReference type="InterPro" id="IPR050987">
    <property type="entry name" value="AtrR-like"/>
</dbReference>
<dbReference type="GO" id="GO:0008270">
    <property type="term" value="F:zinc ion binding"/>
    <property type="evidence" value="ECO:0007669"/>
    <property type="project" value="InterPro"/>
</dbReference>
<gene>
    <name evidence="3" type="ORF">N7472_010494</name>
</gene>
<protein>
    <recommendedName>
        <fullName evidence="2">Xylanolytic transcriptional activator regulatory domain-containing protein</fullName>
    </recommendedName>
</protein>
<dbReference type="GO" id="GO:0006351">
    <property type="term" value="P:DNA-templated transcription"/>
    <property type="evidence" value="ECO:0007669"/>
    <property type="project" value="InterPro"/>
</dbReference>